<proteinExistence type="predicted"/>
<evidence type="ECO:0000313" key="1">
    <source>
        <dbReference type="EMBL" id="KKN62140.1"/>
    </source>
</evidence>
<dbReference type="EMBL" id="LAZR01000634">
    <property type="protein sequence ID" value="KKN62140.1"/>
    <property type="molecule type" value="Genomic_DNA"/>
</dbReference>
<organism evidence="1">
    <name type="scientific">marine sediment metagenome</name>
    <dbReference type="NCBI Taxonomy" id="412755"/>
    <lineage>
        <taxon>unclassified sequences</taxon>
        <taxon>metagenomes</taxon>
        <taxon>ecological metagenomes</taxon>
    </lineage>
</organism>
<dbReference type="AlphaFoldDB" id="A0A0F9S060"/>
<gene>
    <name evidence="1" type="ORF">LCGC14_0515160</name>
</gene>
<comment type="caution">
    <text evidence="1">The sequence shown here is derived from an EMBL/GenBank/DDBJ whole genome shotgun (WGS) entry which is preliminary data.</text>
</comment>
<name>A0A0F9S060_9ZZZZ</name>
<reference evidence="1" key="1">
    <citation type="journal article" date="2015" name="Nature">
        <title>Complex archaea that bridge the gap between prokaryotes and eukaryotes.</title>
        <authorList>
            <person name="Spang A."/>
            <person name="Saw J.H."/>
            <person name="Jorgensen S.L."/>
            <person name="Zaremba-Niedzwiedzka K."/>
            <person name="Martijn J."/>
            <person name="Lind A.E."/>
            <person name="van Eijk R."/>
            <person name="Schleper C."/>
            <person name="Guy L."/>
            <person name="Ettema T.J."/>
        </authorList>
    </citation>
    <scope>NUCLEOTIDE SEQUENCE</scope>
</reference>
<accession>A0A0F9S060</accession>
<protein>
    <submittedName>
        <fullName evidence="1">Uncharacterized protein</fullName>
    </submittedName>
</protein>
<sequence length="47" mass="5797">MTTLDIKDEVYGEWVKFYNKQDKIKYPTLKNFTARKLRKIIKKEVKF</sequence>